<dbReference type="Gene3D" id="3.40.50.150">
    <property type="entry name" value="Vaccinia Virus protein VP39"/>
    <property type="match status" value="1"/>
</dbReference>
<dbReference type="Pfam" id="PF13649">
    <property type="entry name" value="Methyltransf_25"/>
    <property type="match status" value="1"/>
</dbReference>
<reference evidence="4 5" key="1">
    <citation type="submission" date="2019-03" db="EMBL/GenBank/DDBJ databases">
        <title>Genomic Encyclopedia of Type Strains, Phase IV (KMG-IV): sequencing the most valuable type-strain genomes for metagenomic binning, comparative biology and taxonomic classification.</title>
        <authorList>
            <person name="Goeker M."/>
        </authorList>
    </citation>
    <scope>NUCLEOTIDE SEQUENCE [LARGE SCALE GENOMIC DNA]</scope>
    <source>
        <strain evidence="4 5">DSM 22362</strain>
    </source>
</reference>
<dbReference type="PANTHER" id="PTHR43861">
    <property type="entry name" value="TRANS-ACONITATE 2-METHYLTRANSFERASE-RELATED"/>
    <property type="match status" value="1"/>
</dbReference>
<evidence type="ECO:0000313" key="5">
    <source>
        <dbReference type="Proteomes" id="UP000295197"/>
    </source>
</evidence>
<dbReference type="InterPro" id="IPR029063">
    <property type="entry name" value="SAM-dependent_MTases_sf"/>
</dbReference>
<comment type="caution">
    <text evidence="4">The sequence shown here is derived from an EMBL/GenBank/DDBJ whole genome shotgun (WGS) entry which is preliminary data.</text>
</comment>
<protein>
    <submittedName>
        <fullName evidence="4">tRNA (Cmo5U34)-methyltransferase</fullName>
    </submittedName>
</protein>
<gene>
    <name evidence="4" type="ORF">EDC17_101069</name>
</gene>
<keyword evidence="2 4" id="KW-0808">Transferase</keyword>
<keyword evidence="5" id="KW-1185">Reference proteome</keyword>
<dbReference type="InterPro" id="IPR041698">
    <property type="entry name" value="Methyltransf_25"/>
</dbReference>
<dbReference type="GO" id="GO:0008168">
    <property type="term" value="F:methyltransferase activity"/>
    <property type="evidence" value="ECO:0007669"/>
    <property type="project" value="UniProtKB-KW"/>
</dbReference>
<dbReference type="Proteomes" id="UP000295197">
    <property type="component" value="Unassembled WGS sequence"/>
</dbReference>
<accession>A0A4R3VZE9</accession>
<dbReference type="GO" id="GO:0032259">
    <property type="term" value="P:methylation"/>
    <property type="evidence" value="ECO:0007669"/>
    <property type="project" value="UniProtKB-KW"/>
</dbReference>
<proteinExistence type="predicted"/>
<dbReference type="AlphaFoldDB" id="A0A4R3VZE9"/>
<feature type="domain" description="Methyltransferase" evidence="3">
    <location>
        <begin position="55"/>
        <end position="154"/>
    </location>
</feature>
<dbReference type="OrthoDB" id="9770553at2"/>
<keyword evidence="1 4" id="KW-0489">Methyltransferase</keyword>
<dbReference type="PANTHER" id="PTHR43861:SF1">
    <property type="entry name" value="TRANS-ACONITATE 2-METHYLTRANSFERASE"/>
    <property type="match status" value="1"/>
</dbReference>
<sequence>MTEKSSLQEIESRFDNDVERFSNLDTGQLTTLDAKFNMDLIVESIVRCYPNLKNVLDIGCGAGNYSVRLLQEISPIDIVLSDLSQPMLDKAKERVEALNQNEKVEVIKGDFRSLPVADESFDVIIATAVLHHLRDDADWESTFQMLHNKLRKGGSIWIFDLITQASSPLQELIYKQRYGEYLSALKDDAYRDHVFAYIEKEDSPRSLVYQLDLLKQVGFHSVDVLHKNLCFASYVAFK</sequence>
<evidence type="ECO:0000256" key="1">
    <source>
        <dbReference type="ARBA" id="ARBA00022603"/>
    </source>
</evidence>
<dbReference type="SUPFAM" id="SSF53335">
    <property type="entry name" value="S-adenosyl-L-methionine-dependent methyltransferases"/>
    <property type="match status" value="1"/>
</dbReference>
<evidence type="ECO:0000313" key="4">
    <source>
        <dbReference type="EMBL" id="TCV18666.1"/>
    </source>
</evidence>
<dbReference type="EMBL" id="SMBZ01000010">
    <property type="protein sequence ID" value="TCV18666.1"/>
    <property type="molecule type" value="Genomic_DNA"/>
</dbReference>
<organism evidence="4 5">
    <name type="scientific">Sphingobacterium alimentarium</name>
    <dbReference type="NCBI Taxonomy" id="797292"/>
    <lineage>
        <taxon>Bacteria</taxon>
        <taxon>Pseudomonadati</taxon>
        <taxon>Bacteroidota</taxon>
        <taxon>Sphingobacteriia</taxon>
        <taxon>Sphingobacteriales</taxon>
        <taxon>Sphingobacteriaceae</taxon>
        <taxon>Sphingobacterium</taxon>
    </lineage>
</organism>
<name>A0A4R3VZE9_9SPHI</name>
<dbReference type="CDD" id="cd02440">
    <property type="entry name" value="AdoMet_MTases"/>
    <property type="match status" value="1"/>
</dbReference>
<evidence type="ECO:0000259" key="3">
    <source>
        <dbReference type="Pfam" id="PF13649"/>
    </source>
</evidence>
<evidence type="ECO:0000256" key="2">
    <source>
        <dbReference type="ARBA" id="ARBA00022679"/>
    </source>
</evidence>